<evidence type="ECO:0000313" key="4">
    <source>
        <dbReference type="Proteomes" id="UP000221165"/>
    </source>
</evidence>
<organism evidence="3 4">
    <name type="scientific">Cystoisospora suis</name>
    <dbReference type="NCBI Taxonomy" id="483139"/>
    <lineage>
        <taxon>Eukaryota</taxon>
        <taxon>Sar</taxon>
        <taxon>Alveolata</taxon>
        <taxon>Apicomplexa</taxon>
        <taxon>Conoidasida</taxon>
        <taxon>Coccidia</taxon>
        <taxon>Eucoccidiorida</taxon>
        <taxon>Eimeriorina</taxon>
        <taxon>Sarcocystidae</taxon>
        <taxon>Cystoisospora</taxon>
    </lineage>
</organism>
<dbReference type="EMBL" id="MIGC01004778">
    <property type="protein sequence ID" value="PHJ17663.1"/>
    <property type="molecule type" value="Genomic_DNA"/>
</dbReference>
<accession>A0A2C6KMP1</accession>
<dbReference type="PANTHER" id="PTHR10161:SF14">
    <property type="entry name" value="TARTRATE-RESISTANT ACID PHOSPHATASE TYPE 5"/>
    <property type="match status" value="1"/>
</dbReference>
<dbReference type="AlphaFoldDB" id="A0A2C6KMP1"/>
<evidence type="ECO:0000256" key="2">
    <source>
        <dbReference type="ARBA" id="ARBA00022801"/>
    </source>
</evidence>
<proteinExistence type="predicted"/>
<dbReference type="GeneID" id="94431852"/>
<keyword evidence="2" id="KW-0378">Hydrolase</keyword>
<reference evidence="3 4" key="1">
    <citation type="journal article" date="2017" name="Int. J. Parasitol.">
        <title>The genome of the protozoan parasite Cystoisospora suis and a reverse vaccinology approach to identify vaccine candidates.</title>
        <authorList>
            <person name="Palmieri N."/>
            <person name="Shrestha A."/>
            <person name="Ruttkowski B."/>
            <person name="Beck T."/>
            <person name="Vogl C."/>
            <person name="Tomley F."/>
            <person name="Blake D.P."/>
            <person name="Joachim A."/>
        </authorList>
    </citation>
    <scope>NUCLEOTIDE SEQUENCE [LARGE SCALE GENOMIC DNA]</scope>
    <source>
        <strain evidence="3 4">Wien I</strain>
    </source>
</reference>
<name>A0A2C6KMP1_9APIC</name>
<dbReference type="VEuPathDB" id="ToxoDB:CSUI_008512"/>
<protein>
    <submittedName>
        <fullName evidence="3">Ser thr phosphatase family protein</fullName>
    </submittedName>
</protein>
<evidence type="ECO:0000256" key="1">
    <source>
        <dbReference type="ARBA" id="ARBA00022729"/>
    </source>
</evidence>
<dbReference type="SUPFAM" id="SSF56300">
    <property type="entry name" value="Metallo-dependent phosphatases"/>
    <property type="match status" value="1"/>
</dbReference>
<dbReference type="PANTHER" id="PTHR10161">
    <property type="entry name" value="TARTRATE-RESISTANT ACID PHOSPHATASE TYPE 5"/>
    <property type="match status" value="1"/>
</dbReference>
<dbReference type="InterPro" id="IPR029052">
    <property type="entry name" value="Metallo-depent_PP-like"/>
</dbReference>
<comment type="caution">
    <text evidence="3">The sequence shown here is derived from an EMBL/GenBank/DDBJ whole genome shotgun (WGS) entry which is preliminary data.</text>
</comment>
<dbReference type="RefSeq" id="XP_067919381.1">
    <property type="nucleotide sequence ID" value="XM_068068641.1"/>
</dbReference>
<dbReference type="Proteomes" id="UP000221165">
    <property type="component" value="Unassembled WGS sequence"/>
</dbReference>
<gene>
    <name evidence="3" type="ORF">CSUI_008512</name>
</gene>
<dbReference type="OrthoDB" id="411211at2759"/>
<keyword evidence="4" id="KW-1185">Reference proteome</keyword>
<dbReference type="Gene3D" id="3.60.21.10">
    <property type="match status" value="1"/>
</dbReference>
<keyword evidence="1" id="KW-0732">Signal</keyword>
<dbReference type="InterPro" id="IPR051558">
    <property type="entry name" value="Metallophosphoesterase_PAP"/>
</dbReference>
<dbReference type="GO" id="GO:0016787">
    <property type="term" value="F:hydrolase activity"/>
    <property type="evidence" value="ECO:0007669"/>
    <property type="project" value="UniProtKB-KW"/>
</dbReference>
<evidence type="ECO:0000313" key="3">
    <source>
        <dbReference type="EMBL" id="PHJ17663.1"/>
    </source>
</evidence>
<sequence length="338" mass="37197">MERRGRLSSSGIARPVVFFLSSVFLRLDAAMGFRSLVPLSSRGTDAPPGLTVGHSGIFATPPGLLLSGKRSLSCSCISQVEVRMDGPSVSLYPRNTARGSDSFAPLVDGDGSSRRPLFCCSDKDEALQSVHEAPDGVSFASIGDTGLLTNALRRNTKTLAEWSSTLDIRWINLLGDNFYPHGVIGVDDPIWDDIFNIPFGFASLEKVAIFPVLGNHDYYTDPYAQIARYLRNATVPDVVAGVALASEASTFEGPISTFAGVDVVKLSQAHAVFPWIHLKKTNKGMKFLKNVDMRGVEGDRWRFPNYWYFTRHVFRNVPRHLSNPFKVNEKLDSVSPIQ</sequence>